<keyword evidence="6" id="KW-0408">Iron</keyword>
<evidence type="ECO:0000256" key="7">
    <source>
        <dbReference type="ARBA" id="ARBA00023014"/>
    </source>
</evidence>
<gene>
    <name evidence="10" type="ORF">IAA86_03265</name>
</gene>
<dbReference type="CDD" id="cd01335">
    <property type="entry name" value="Radical_SAM"/>
    <property type="match status" value="1"/>
</dbReference>
<sequence length="468" mass="54345">MSNKKVFLIYPPSPVMNREERCQQPTDDLIVIPPLPPTDLLYLAAIARRAGFEPRVKDYSFYGETLENFKQDIENIRPKYVVANIATPTLESDLEVLKKAKEILGDEVITVAKGAHFNFLAHQVMQDHDFIDIIFCGECELTFEELLNGKSLNEIKGLCFRQEFEIIQTPKRPFNDNLDDLPFPARDLIDNSCYIRPDNGKKQAVIKVSRGCPYHCFFCLATPLNGAVVRKRSPENILCEIKECVEKYDIRNFIFWSDIFNLDKEWTRELCKKIIDSGLKITFSTNTRADSADIETIKLMKKAGCRLVSIGIESGSQFMLDKMGKKITLNQVRNTVKTFKKFNMQIYAYYVIGLPWETRETIKETLEFAKSLNTEYVSFYTAAALVGTRFYNYVEQNNLGELNYQKPYYYPSVRTHYLGSDEVFELHKKLVRSYYLRPAYIIKMLFSIRSFTQLKNYIIAGLRVLWRP</sequence>
<dbReference type="InterPro" id="IPR007197">
    <property type="entry name" value="rSAM"/>
</dbReference>
<dbReference type="PROSITE" id="PS51918">
    <property type="entry name" value="RADICAL_SAM"/>
    <property type="match status" value="1"/>
</dbReference>
<dbReference type="InterPro" id="IPR058240">
    <property type="entry name" value="rSAM_sf"/>
</dbReference>
<comment type="cofactor">
    <cofactor evidence="1">
        <name>[4Fe-4S] cluster</name>
        <dbReference type="ChEBI" id="CHEBI:49883"/>
    </cofactor>
</comment>
<dbReference type="SUPFAM" id="SSF102114">
    <property type="entry name" value="Radical SAM enzymes"/>
    <property type="match status" value="1"/>
</dbReference>
<evidence type="ECO:0000256" key="3">
    <source>
        <dbReference type="ARBA" id="ARBA00022679"/>
    </source>
</evidence>
<dbReference type="Gene3D" id="3.40.50.280">
    <property type="entry name" value="Cobalamin-binding domain"/>
    <property type="match status" value="1"/>
</dbReference>
<dbReference type="Gene3D" id="3.80.30.20">
    <property type="entry name" value="tm_1862 like domain"/>
    <property type="match status" value="1"/>
</dbReference>
<comment type="caution">
    <text evidence="10">The sequence shown here is derived from an EMBL/GenBank/DDBJ whole genome shotgun (WGS) entry which is preliminary data.</text>
</comment>
<evidence type="ECO:0000256" key="4">
    <source>
        <dbReference type="ARBA" id="ARBA00022691"/>
    </source>
</evidence>
<accession>A0A9D1FHW0</accession>
<keyword evidence="5" id="KW-0479">Metal-binding</keyword>
<dbReference type="SFLD" id="SFLDS00029">
    <property type="entry name" value="Radical_SAM"/>
    <property type="match status" value="1"/>
</dbReference>
<dbReference type="GO" id="GO:0031419">
    <property type="term" value="F:cobalamin binding"/>
    <property type="evidence" value="ECO:0007669"/>
    <property type="project" value="InterPro"/>
</dbReference>
<keyword evidence="7" id="KW-0411">Iron-sulfur</keyword>
<dbReference type="InterPro" id="IPR051198">
    <property type="entry name" value="BchE-like"/>
</dbReference>
<reference evidence="10" key="1">
    <citation type="submission" date="2020-10" db="EMBL/GenBank/DDBJ databases">
        <authorList>
            <person name="Gilroy R."/>
        </authorList>
    </citation>
    <scope>NUCLEOTIDE SEQUENCE</scope>
    <source>
        <strain evidence="10">CHK152-2871</strain>
    </source>
</reference>
<evidence type="ECO:0000259" key="9">
    <source>
        <dbReference type="PROSITE" id="PS51918"/>
    </source>
</evidence>
<dbReference type="EMBL" id="DVJQ01000028">
    <property type="protein sequence ID" value="HIS74023.1"/>
    <property type="molecule type" value="Genomic_DNA"/>
</dbReference>
<evidence type="ECO:0000256" key="6">
    <source>
        <dbReference type="ARBA" id="ARBA00023004"/>
    </source>
</evidence>
<dbReference type="PROSITE" id="PS51332">
    <property type="entry name" value="B12_BINDING"/>
    <property type="match status" value="1"/>
</dbReference>
<dbReference type="SFLD" id="SFLDG01123">
    <property type="entry name" value="methyltransferase_(Class_B)"/>
    <property type="match status" value="1"/>
</dbReference>
<dbReference type="GO" id="GO:0046872">
    <property type="term" value="F:metal ion binding"/>
    <property type="evidence" value="ECO:0007669"/>
    <property type="project" value="UniProtKB-KW"/>
</dbReference>
<evidence type="ECO:0000313" key="10">
    <source>
        <dbReference type="EMBL" id="HIS74023.1"/>
    </source>
</evidence>
<dbReference type="SMART" id="SM00729">
    <property type="entry name" value="Elp3"/>
    <property type="match status" value="1"/>
</dbReference>
<reference evidence="10" key="2">
    <citation type="journal article" date="2021" name="PeerJ">
        <title>Extensive microbial diversity within the chicken gut microbiome revealed by metagenomics and culture.</title>
        <authorList>
            <person name="Gilroy R."/>
            <person name="Ravi A."/>
            <person name="Getino M."/>
            <person name="Pursley I."/>
            <person name="Horton D.L."/>
            <person name="Alikhan N.F."/>
            <person name="Baker D."/>
            <person name="Gharbi K."/>
            <person name="Hall N."/>
            <person name="Watson M."/>
            <person name="Adriaenssens E.M."/>
            <person name="Foster-Nyarko E."/>
            <person name="Jarju S."/>
            <person name="Secka A."/>
            <person name="Antonio M."/>
            <person name="Oren A."/>
            <person name="Chaudhuri R.R."/>
            <person name="La Ragione R."/>
            <person name="Hildebrand F."/>
            <person name="Pallen M.J."/>
        </authorList>
    </citation>
    <scope>NUCLEOTIDE SEQUENCE</scope>
    <source>
        <strain evidence="10">CHK152-2871</strain>
    </source>
</reference>
<dbReference type="PANTHER" id="PTHR43409">
    <property type="entry name" value="ANAEROBIC MAGNESIUM-PROTOPORPHYRIN IX MONOMETHYL ESTER CYCLASE-RELATED"/>
    <property type="match status" value="1"/>
</dbReference>
<dbReference type="InterPro" id="IPR006638">
    <property type="entry name" value="Elp3/MiaA/NifB-like_rSAM"/>
</dbReference>
<dbReference type="AlphaFoldDB" id="A0A9D1FHW0"/>
<dbReference type="GO" id="GO:0003824">
    <property type="term" value="F:catalytic activity"/>
    <property type="evidence" value="ECO:0007669"/>
    <property type="project" value="InterPro"/>
</dbReference>
<dbReference type="InterPro" id="IPR034466">
    <property type="entry name" value="Methyltransferase_Class_B"/>
</dbReference>
<dbReference type="Proteomes" id="UP000886865">
    <property type="component" value="Unassembled WGS sequence"/>
</dbReference>
<dbReference type="InterPro" id="IPR023404">
    <property type="entry name" value="rSAM_horseshoe"/>
</dbReference>
<keyword evidence="4" id="KW-0949">S-adenosyl-L-methionine</keyword>
<protein>
    <submittedName>
        <fullName evidence="10">Radical SAM protein</fullName>
    </submittedName>
</protein>
<dbReference type="InterPro" id="IPR006158">
    <property type="entry name" value="Cobalamin-bd"/>
</dbReference>
<evidence type="ECO:0000256" key="1">
    <source>
        <dbReference type="ARBA" id="ARBA00001966"/>
    </source>
</evidence>
<evidence type="ECO:0000256" key="5">
    <source>
        <dbReference type="ARBA" id="ARBA00022723"/>
    </source>
</evidence>
<evidence type="ECO:0000313" key="11">
    <source>
        <dbReference type="Proteomes" id="UP000886865"/>
    </source>
</evidence>
<organism evidence="10 11">
    <name type="scientific">Candidatus Galligastranaerophilus intestinavium</name>
    <dbReference type="NCBI Taxonomy" id="2840836"/>
    <lineage>
        <taxon>Bacteria</taxon>
        <taxon>Candidatus Galligastranaerophilus</taxon>
    </lineage>
</organism>
<keyword evidence="3" id="KW-0808">Transferase</keyword>
<feature type="domain" description="Radical SAM core" evidence="9">
    <location>
        <begin position="198"/>
        <end position="421"/>
    </location>
</feature>
<dbReference type="SFLD" id="SFLDG01082">
    <property type="entry name" value="B12-binding_domain_containing"/>
    <property type="match status" value="1"/>
</dbReference>
<proteinExistence type="predicted"/>
<dbReference type="GO" id="GO:0051539">
    <property type="term" value="F:4 iron, 4 sulfur cluster binding"/>
    <property type="evidence" value="ECO:0007669"/>
    <property type="project" value="UniProtKB-KW"/>
</dbReference>
<keyword evidence="2" id="KW-0489">Methyltransferase</keyword>
<evidence type="ECO:0000256" key="2">
    <source>
        <dbReference type="ARBA" id="ARBA00022603"/>
    </source>
</evidence>
<dbReference type="Pfam" id="PF02310">
    <property type="entry name" value="B12-binding"/>
    <property type="match status" value="1"/>
</dbReference>
<name>A0A9D1FHW0_9BACT</name>
<feature type="domain" description="B12-binding" evidence="8">
    <location>
        <begin position="11"/>
        <end position="157"/>
    </location>
</feature>
<dbReference type="Pfam" id="PF04055">
    <property type="entry name" value="Radical_SAM"/>
    <property type="match status" value="1"/>
</dbReference>
<dbReference type="PANTHER" id="PTHR43409:SF7">
    <property type="entry name" value="BLL1977 PROTEIN"/>
    <property type="match status" value="1"/>
</dbReference>
<evidence type="ECO:0000259" key="8">
    <source>
        <dbReference type="PROSITE" id="PS51332"/>
    </source>
</evidence>